<dbReference type="InterPro" id="IPR002048">
    <property type="entry name" value="EF_hand_dom"/>
</dbReference>
<accession>A0A8S0TWI5</accession>
<dbReference type="SMART" id="SM00054">
    <property type="entry name" value="EFh"/>
    <property type="match status" value="2"/>
</dbReference>
<name>A0A8S0TWI5_OLEEU</name>
<protein>
    <submittedName>
        <fullName evidence="4">External alternative NAD(P)H-ubiquinone oxidoreductase B1, mitochondrial</fullName>
    </submittedName>
</protein>
<dbReference type="SUPFAM" id="SSF47473">
    <property type="entry name" value="EF-hand"/>
    <property type="match status" value="1"/>
</dbReference>
<feature type="domain" description="EF-hand" evidence="3">
    <location>
        <begin position="86"/>
        <end position="121"/>
    </location>
</feature>
<dbReference type="Proteomes" id="UP000594638">
    <property type="component" value="Unassembled WGS sequence"/>
</dbReference>
<keyword evidence="2" id="KW-0812">Transmembrane</keyword>
<sequence length="285" mass="32191">EDISKIFKAVDKDNSGTLTIEEFQDVIEDVIIRYPQVELYLKSKHLFDVIDLLRDIDGNDRLEVDIEGFKLALSHVDTQMKSLPATAQEDISKIFKAVDKDNSGTLTIEEFQDVIEDVIIRYPQVELYLKSKHLFDVIDLLRDIDGNDRLEVDIEGFKLALSHVDTQMKSLPATAQVVGGVAMVSDLSIGEAVVLCECRRRLADRDGVAADCGVDAQIMAVMAQIVVLIFFLGCWMRCRQWRHVVVEIGDIGGAGSGVCGGNLRKWVDAIRGGFCWLRWQRWWWC</sequence>
<dbReference type="InterPro" id="IPR018247">
    <property type="entry name" value="EF_Hand_1_Ca_BS"/>
</dbReference>
<organism evidence="4 5">
    <name type="scientific">Olea europaea subsp. europaea</name>
    <dbReference type="NCBI Taxonomy" id="158383"/>
    <lineage>
        <taxon>Eukaryota</taxon>
        <taxon>Viridiplantae</taxon>
        <taxon>Streptophyta</taxon>
        <taxon>Embryophyta</taxon>
        <taxon>Tracheophyta</taxon>
        <taxon>Spermatophyta</taxon>
        <taxon>Magnoliopsida</taxon>
        <taxon>eudicotyledons</taxon>
        <taxon>Gunneridae</taxon>
        <taxon>Pentapetalae</taxon>
        <taxon>asterids</taxon>
        <taxon>lamiids</taxon>
        <taxon>Lamiales</taxon>
        <taxon>Oleaceae</taxon>
        <taxon>Oleeae</taxon>
        <taxon>Olea</taxon>
    </lineage>
</organism>
<dbReference type="Gramene" id="OE9A067278T1">
    <property type="protein sequence ID" value="OE9A067278C1"/>
    <property type="gene ID" value="OE9A067278"/>
</dbReference>
<dbReference type="AlphaFoldDB" id="A0A8S0TWI5"/>
<feature type="domain" description="EF-hand" evidence="3">
    <location>
        <begin position="1"/>
        <end position="33"/>
    </location>
</feature>
<reference evidence="4 5" key="1">
    <citation type="submission" date="2019-12" db="EMBL/GenBank/DDBJ databases">
        <authorList>
            <person name="Alioto T."/>
            <person name="Alioto T."/>
            <person name="Gomez Garrido J."/>
        </authorList>
    </citation>
    <scope>NUCLEOTIDE SEQUENCE [LARGE SCALE GENOMIC DNA]</scope>
</reference>
<evidence type="ECO:0000313" key="5">
    <source>
        <dbReference type="Proteomes" id="UP000594638"/>
    </source>
</evidence>
<dbReference type="InterPro" id="IPR011992">
    <property type="entry name" value="EF-hand-dom_pair"/>
</dbReference>
<evidence type="ECO:0000256" key="1">
    <source>
        <dbReference type="ARBA" id="ARBA00022837"/>
    </source>
</evidence>
<proteinExistence type="predicted"/>
<comment type="caution">
    <text evidence="4">The sequence shown here is derived from an EMBL/GenBank/DDBJ whole genome shotgun (WGS) entry which is preliminary data.</text>
</comment>
<dbReference type="GO" id="GO:0005509">
    <property type="term" value="F:calcium ion binding"/>
    <property type="evidence" value="ECO:0007669"/>
    <property type="project" value="InterPro"/>
</dbReference>
<keyword evidence="5" id="KW-1185">Reference proteome</keyword>
<dbReference type="OrthoDB" id="3244603at2759"/>
<evidence type="ECO:0000313" key="4">
    <source>
        <dbReference type="EMBL" id="CAA3010260.1"/>
    </source>
</evidence>
<keyword evidence="2" id="KW-0472">Membrane</keyword>
<evidence type="ECO:0000256" key="2">
    <source>
        <dbReference type="SAM" id="Phobius"/>
    </source>
</evidence>
<feature type="non-terminal residue" evidence="4">
    <location>
        <position position="285"/>
    </location>
</feature>
<dbReference type="PROSITE" id="PS50222">
    <property type="entry name" value="EF_HAND_2"/>
    <property type="match status" value="2"/>
</dbReference>
<evidence type="ECO:0000259" key="3">
    <source>
        <dbReference type="PROSITE" id="PS50222"/>
    </source>
</evidence>
<feature type="transmembrane region" description="Helical" evidence="2">
    <location>
        <begin position="218"/>
        <end position="236"/>
    </location>
</feature>
<keyword evidence="1" id="KW-0106">Calcium</keyword>
<gene>
    <name evidence="4" type="ORF">OLEA9_A067278</name>
</gene>
<dbReference type="Gene3D" id="1.10.238.10">
    <property type="entry name" value="EF-hand"/>
    <property type="match status" value="1"/>
</dbReference>
<dbReference type="PROSITE" id="PS00018">
    <property type="entry name" value="EF_HAND_1"/>
    <property type="match status" value="2"/>
</dbReference>
<dbReference type="Pfam" id="PF00036">
    <property type="entry name" value="EF-hand_1"/>
    <property type="match status" value="2"/>
</dbReference>
<keyword evidence="2" id="KW-1133">Transmembrane helix</keyword>
<dbReference type="EMBL" id="CACTIH010007337">
    <property type="protein sequence ID" value="CAA3010260.1"/>
    <property type="molecule type" value="Genomic_DNA"/>
</dbReference>